<keyword evidence="2 10" id="KW-0645">Protease</keyword>
<dbReference type="InterPro" id="IPR018114">
    <property type="entry name" value="TRYPSIN_HIS"/>
</dbReference>
<accession>A0AAD1WF06</accession>
<keyword evidence="5 10" id="KW-0720">Serine protease</keyword>
<dbReference type="SUPFAM" id="SSF82671">
    <property type="entry name" value="SEA domain"/>
    <property type="match status" value="1"/>
</dbReference>
<keyword evidence="9" id="KW-1015">Disulfide bond</keyword>
<keyword evidence="15" id="KW-1185">Reference proteome</keyword>
<evidence type="ECO:0000256" key="9">
    <source>
        <dbReference type="ARBA" id="ARBA00023157"/>
    </source>
</evidence>
<dbReference type="InterPro" id="IPR033116">
    <property type="entry name" value="TRYPSIN_SER"/>
</dbReference>
<dbReference type="GO" id="GO:0004252">
    <property type="term" value="F:serine-type endopeptidase activity"/>
    <property type="evidence" value="ECO:0007669"/>
    <property type="project" value="InterPro"/>
</dbReference>
<gene>
    <name evidence="14" type="ORF">PECUL_23A047048</name>
</gene>
<keyword evidence="4 10" id="KW-0378">Hydrolase</keyword>
<reference evidence="14" key="1">
    <citation type="submission" date="2022-03" db="EMBL/GenBank/DDBJ databases">
        <authorList>
            <person name="Alioto T."/>
            <person name="Alioto T."/>
            <person name="Gomez Garrido J."/>
        </authorList>
    </citation>
    <scope>NUCLEOTIDE SEQUENCE</scope>
</reference>
<feature type="domain" description="SEA" evidence="12">
    <location>
        <begin position="52"/>
        <end position="165"/>
    </location>
</feature>
<dbReference type="AlphaFoldDB" id="A0AAD1WF06"/>
<dbReference type="Proteomes" id="UP001295444">
    <property type="component" value="Chromosome 06"/>
</dbReference>
<sequence length="441" mass="47009">MSETGLNKELLSEHKVTVAVITLTLFIIFAAAVSTIIIVIVIGPKPAASSDSTQYFNGSFRILNLNFTSDYKQTNSAAFKTLADQIKDLLSSTFQNSSLKNQFNMSQITSLRAGSVIPEFVLLFNNHENNSSSGLVQKIFKENLVTSKTIFDIDATSLQLTEISSTAAQSILSGSETVNIYTVSPTVQTSPQNYSVCGIGGPTKSSAKIVGGTNASPGAWPWQASLHLGGIHSCGASLISDTWLVTAAHCFDWNTDVNAWTVVLGSINLTSGSGLKLEKIIIYENYTSTTHANDIALIKLSTPVNFTQYIRPVCLPDKSNVFADNSSCYVTGWGLLKEEGIKAPPVLQQAEVKIISTGQCSSAAMYGSYIRPSMICAGYANGGIDTCQGDSGGPLVATQSDGSWYLTGIVSFGKGCAAANKPTVYSRVTYLRSWIMAVSGL</sequence>
<evidence type="ECO:0000256" key="10">
    <source>
        <dbReference type="RuleBase" id="RU363034"/>
    </source>
</evidence>
<dbReference type="CDD" id="cd00190">
    <property type="entry name" value="Tryp_SPc"/>
    <property type="match status" value="1"/>
</dbReference>
<evidence type="ECO:0000256" key="2">
    <source>
        <dbReference type="ARBA" id="ARBA00022670"/>
    </source>
</evidence>
<dbReference type="PRINTS" id="PR00722">
    <property type="entry name" value="CHYMOTRYPSIN"/>
</dbReference>
<dbReference type="InterPro" id="IPR009003">
    <property type="entry name" value="Peptidase_S1_PA"/>
</dbReference>
<dbReference type="Pfam" id="PF01390">
    <property type="entry name" value="SEA"/>
    <property type="match status" value="1"/>
</dbReference>
<dbReference type="Pfam" id="PF00089">
    <property type="entry name" value="Trypsin"/>
    <property type="match status" value="1"/>
</dbReference>
<evidence type="ECO:0000259" key="13">
    <source>
        <dbReference type="PROSITE" id="PS50240"/>
    </source>
</evidence>
<evidence type="ECO:0000256" key="5">
    <source>
        <dbReference type="ARBA" id="ARBA00022825"/>
    </source>
</evidence>
<dbReference type="InterPro" id="IPR001254">
    <property type="entry name" value="Trypsin_dom"/>
</dbReference>
<proteinExistence type="predicted"/>
<dbReference type="GO" id="GO:0006508">
    <property type="term" value="P:proteolysis"/>
    <property type="evidence" value="ECO:0007669"/>
    <property type="project" value="UniProtKB-KW"/>
</dbReference>
<evidence type="ECO:0000256" key="4">
    <source>
        <dbReference type="ARBA" id="ARBA00022801"/>
    </source>
</evidence>
<keyword evidence="3 11" id="KW-0812">Transmembrane</keyword>
<comment type="subcellular location">
    <subcellularLocation>
        <location evidence="1">Membrane</location>
        <topology evidence="1">Single-pass type II membrane protein</topology>
    </subcellularLocation>
</comment>
<evidence type="ECO:0000313" key="14">
    <source>
        <dbReference type="EMBL" id="CAH2301623.1"/>
    </source>
</evidence>
<dbReference type="SMART" id="SM00200">
    <property type="entry name" value="SEA"/>
    <property type="match status" value="1"/>
</dbReference>
<keyword evidence="8 11" id="KW-0472">Membrane</keyword>
<dbReference type="PANTHER" id="PTHR24252:SF28">
    <property type="entry name" value="TRANSMEMBRANE PROTEASE SERINE 11C ISOFORM X1"/>
    <property type="match status" value="1"/>
</dbReference>
<protein>
    <submittedName>
        <fullName evidence="14">Transmembrane protease serine 11B</fullName>
    </submittedName>
</protein>
<dbReference type="GO" id="GO:0016020">
    <property type="term" value="C:membrane"/>
    <property type="evidence" value="ECO:0007669"/>
    <property type="project" value="UniProtKB-SubCell"/>
</dbReference>
<dbReference type="InterPro" id="IPR001314">
    <property type="entry name" value="Peptidase_S1A"/>
</dbReference>
<evidence type="ECO:0000256" key="7">
    <source>
        <dbReference type="ARBA" id="ARBA00022989"/>
    </source>
</evidence>
<evidence type="ECO:0000256" key="6">
    <source>
        <dbReference type="ARBA" id="ARBA00022968"/>
    </source>
</evidence>
<organism evidence="14 15">
    <name type="scientific">Pelobates cultripes</name>
    <name type="common">Western spadefoot toad</name>
    <dbReference type="NCBI Taxonomy" id="61616"/>
    <lineage>
        <taxon>Eukaryota</taxon>
        <taxon>Metazoa</taxon>
        <taxon>Chordata</taxon>
        <taxon>Craniata</taxon>
        <taxon>Vertebrata</taxon>
        <taxon>Euteleostomi</taxon>
        <taxon>Amphibia</taxon>
        <taxon>Batrachia</taxon>
        <taxon>Anura</taxon>
        <taxon>Pelobatoidea</taxon>
        <taxon>Pelobatidae</taxon>
        <taxon>Pelobates</taxon>
    </lineage>
</organism>
<dbReference type="InterPro" id="IPR000082">
    <property type="entry name" value="SEA_dom"/>
</dbReference>
<evidence type="ECO:0000256" key="1">
    <source>
        <dbReference type="ARBA" id="ARBA00004606"/>
    </source>
</evidence>
<dbReference type="SMART" id="SM00020">
    <property type="entry name" value="Tryp_SPc"/>
    <property type="match status" value="1"/>
</dbReference>
<dbReference type="FunFam" id="2.40.10.10:FF:000003">
    <property type="entry name" value="Transmembrane serine protease 3"/>
    <property type="match status" value="1"/>
</dbReference>
<dbReference type="Gene3D" id="3.30.70.960">
    <property type="entry name" value="SEA domain"/>
    <property type="match status" value="1"/>
</dbReference>
<dbReference type="EMBL" id="OW240917">
    <property type="protein sequence ID" value="CAH2301623.1"/>
    <property type="molecule type" value="Genomic_DNA"/>
</dbReference>
<dbReference type="SUPFAM" id="SSF50494">
    <property type="entry name" value="Trypsin-like serine proteases"/>
    <property type="match status" value="1"/>
</dbReference>
<evidence type="ECO:0000256" key="8">
    <source>
        <dbReference type="ARBA" id="ARBA00023136"/>
    </source>
</evidence>
<evidence type="ECO:0000259" key="12">
    <source>
        <dbReference type="PROSITE" id="PS50024"/>
    </source>
</evidence>
<keyword evidence="6" id="KW-0735">Signal-anchor</keyword>
<keyword evidence="7 11" id="KW-1133">Transmembrane helix</keyword>
<feature type="transmembrane region" description="Helical" evidence="11">
    <location>
        <begin position="20"/>
        <end position="42"/>
    </location>
</feature>
<dbReference type="InterPro" id="IPR036364">
    <property type="entry name" value="SEA_dom_sf"/>
</dbReference>
<dbReference type="Gene3D" id="2.40.10.10">
    <property type="entry name" value="Trypsin-like serine proteases"/>
    <property type="match status" value="2"/>
</dbReference>
<evidence type="ECO:0000256" key="3">
    <source>
        <dbReference type="ARBA" id="ARBA00022692"/>
    </source>
</evidence>
<name>A0AAD1WF06_PELCU</name>
<evidence type="ECO:0000313" key="15">
    <source>
        <dbReference type="Proteomes" id="UP001295444"/>
    </source>
</evidence>
<evidence type="ECO:0000256" key="11">
    <source>
        <dbReference type="SAM" id="Phobius"/>
    </source>
</evidence>
<dbReference type="PANTHER" id="PTHR24252">
    <property type="entry name" value="ACROSIN-RELATED"/>
    <property type="match status" value="1"/>
</dbReference>
<dbReference type="PROSITE" id="PS50024">
    <property type="entry name" value="SEA"/>
    <property type="match status" value="1"/>
</dbReference>
<dbReference type="InterPro" id="IPR043504">
    <property type="entry name" value="Peptidase_S1_PA_chymotrypsin"/>
</dbReference>
<feature type="domain" description="Peptidase S1" evidence="13">
    <location>
        <begin position="209"/>
        <end position="440"/>
    </location>
</feature>
<dbReference type="PROSITE" id="PS50240">
    <property type="entry name" value="TRYPSIN_DOM"/>
    <property type="match status" value="1"/>
</dbReference>
<dbReference type="PROSITE" id="PS00134">
    <property type="entry name" value="TRYPSIN_HIS"/>
    <property type="match status" value="1"/>
</dbReference>
<dbReference type="PROSITE" id="PS00135">
    <property type="entry name" value="TRYPSIN_SER"/>
    <property type="match status" value="1"/>
</dbReference>